<sequence>MFLLDDVLIYSASDLSQAAECEYALLRRLDAKLGRIEPTDADRADPMLARTSELGDAHEQRQLHEYVEQFGDGVVRIDRPRRDWEELTRANKATVAAARAGADVIYQGTFFDGRFLGFCDFLVREGDGYVVVDTKLSRHAKVTALLQLAAYADALTADGIPAASHARLVLGDRSAADYALGDIVPVFRQRRDELVRVLDRHRRDQDPASWADPRYRACGRCDECTPEIVRTRDLLLVAGMRSSQREKLIRGGVPTLDALADRHEPVEGMSVRTFAALRAQAAAQIRQERSDTPIYEVVDGARALAAVPEPDPGDIFFDFEGDPLWAEDGSTDWGLEYLFGIVETDGTFRPFWAHDRKQERQALLDFLDYVAQRRKRFPHMHVYHYAAYEKTALLRLAGRYGVGEDAVDDLLREKVLVDLYPVVRGAVRVGAPSYSIKKLEPLYMGDQLRESDVATAADSIVAYANYCALRDGGKDREAQDLLQGIADYNEYDCVSTLRLRDWLRGIAAEHGVQPHPAQQVLSAPVEEQSAAEAALRAHVGEALPGERTDDQQAAALMAAALGYHRRERKPFWWAHFDRLVQPEDEWADTADVLVAESTELVVDWHTSTPRQRKQRRHVRLAGHWGAGTTVRPGDQVYALYDGGTGVGSADPGVRGAVPVTVLALADEGGPDGERREVAVVEELEPTGAGPHAVLPIALAPGQPVRTVAIEAAIAEQAASAAAALPAMPASAAVDILRRMPPRTRSGAPLPVADPANRAAAITAALLDLDNSYLAVQGPPGTGKTHTGAAVVADLANRHGWRIGVVAQSHSVVENMLDGIVRAGVPGERVAKKAGAEPAERPKSAASGLAENPAWTKVESGGLAAFLTEHEQTGCVIGGTAWDLAHTARVPAGSLDLLVVDEAGQFSLANTIAVGISARNLLLLGDPQQLPQVSQGTHPEPVDTSALGWLAQGHGALPPELGYFLDRTWRMHPAVCAAVSDLSYEGQLHSQESATTARALEGVEPGVAALYVEHHGNSTESVEEAEAVVREVRALLGAPWTPGAGEAARPLDQADLLVVAPYNAQVSLLRRTLADAGLDEILVGTVDKFQGREAAVVLVSMTASSADEVPRGMGFLLSRNRLNVALSRGKWRAVIVRSPALTHYLPTTPAGLTELGGFMRTHA</sequence>
<dbReference type="InterPro" id="IPR012337">
    <property type="entry name" value="RNaseH-like_sf"/>
</dbReference>
<dbReference type="PANTHER" id="PTHR43788:SF8">
    <property type="entry name" value="DNA-BINDING PROTEIN SMUBP-2"/>
    <property type="match status" value="1"/>
</dbReference>
<comment type="caution">
    <text evidence="7">The sequence shown here is derived from an EMBL/GenBank/DDBJ whole genome shotgun (WGS) entry which is preliminary data.</text>
</comment>
<dbReference type="SUPFAM" id="SSF52540">
    <property type="entry name" value="P-loop containing nucleoside triphosphate hydrolases"/>
    <property type="match status" value="1"/>
</dbReference>
<evidence type="ECO:0000313" key="8">
    <source>
        <dbReference type="Proteomes" id="UP001596484"/>
    </source>
</evidence>
<keyword evidence="2" id="KW-0378">Hydrolase</keyword>
<dbReference type="CDD" id="cd18808">
    <property type="entry name" value="SF1_C_Upf1"/>
    <property type="match status" value="1"/>
</dbReference>
<feature type="domain" description="DNA2/NAM7 helicase-like C-terminal" evidence="5">
    <location>
        <begin position="961"/>
        <end position="1135"/>
    </location>
</feature>
<dbReference type="InterPro" id="IPR019993">
    <property type="entry name" value="RecB_nuclease_TM0106_put"/>
</dbReference>
<evidence type="ECO:0000256" key="1">
    <source>
        <dbReference type="ARBA" id="ARBA00022741"/>
    </source>
</evidence>
<dbReference type="SUPFAM" id="SSF53098">
    <property type="entry name" value="Ribonuclease H-like"/>
    <property type="match status" value="1"/>
</dbReference>
<dbReference type="CDD" id="cd17934">
    <property type="entry name" value="DEXXQc_Upf1-like"/>
    <property type="match status" value="1"/>
</dbReference>
<accession>A0ABW2RTU8</accession>
<keyword evidence="3" id="KW-0347">Helicase</keyword>
<dbReference type="InterPro" id="IPR041679">
    <property type="entry name" value="DNA2/NAM7-like_C"/>
</dbReference>
<dbReference type="InterPro" id="IPR047187">
    <property type="entry name" value="SF1_C_Upf1"/>
</dbReference>
<proteinExistence type="predicted"/>
<dbReference type="Proteomes" id="UP001596484">
    <property type="component" value="Unassembled WGS sequence"/>
</dbReference>
<protein>
    <submittedName>
        <fullName evidence="7">TM0106 family RecB-like putative nuclease</fullName>
    </submittedName>
</protein>
<reference evidence="8" key="1">
    <citation type="journal article" date="2019" name="Int. J. Syst. Evol. Microbiol.">
        <title>The Global Catalogue of Microorganisms (GCM) 10K type strain sequencing project: providing services to taxonomists for standard genome sequencing and annotation.</title>
        <authorList>
            <consortium name="The Broad Institute Genomics Platform"/>
            <consortium name="The Broad Institute Genome Sequencing Center for Infectious Disease"/>
            <person name="Wu L."/>
            <person name="Ma J."/>
        </authorList>
    </citation>
    <scope>NUCLEOTIDE SEQUENCE [LARGE SCALE GENOMIC DNA]</scope>
    <source>
        <strain evidence="8">ICMP 19430</strain>
    </source>
</reference>
<dbReference type="InterPro" id="IPR050534">
    <property type="entry name" value="Coronavir_polyprotein_1ab"/>
</dbReference>
<keyword evidence="1" id="KW-0547">Nucleotide-binding</keyword>
<dbReference type="PANTHER" id="PTHR43788">
    <property type="entry name" value="DNA2/NAM7 HELICASE FAMILY MEMBER"/>
    <property type="match status" value="1"/>
</dbReference>
<keyword evidence="8" id="KW-1185">Reference proteome</keyword>
<keyword evidence="4" id="KW-0067">ATP-binding</keyword>
<dbReference type="Gene3D" id="3.40.50.300">
    <property type="entry name" value="P-loop containing nucleotide triphosphate hydrolases"/>
    <property type="match status" value="2"/>
</dbReference>
<evidence type="ECO:0000259" key="5">
    <source>
        <dbReference type="Pfam" id="PF13087"/>
    </source>
</evidence>
<organism evidence="7 8">
    <name type="scientific">Rhodococcus daqingensis</name>
    <dbReference type="NCBI Taxonomy" id="2479363"/>
    <lineage>
        <taxon>Bacteria</taxon>
        <taxon>Bacillati</taxon>
        <taxon>Actinomycetota</taxon>
        <taxon>Actinomycetes</taxon>
        <taxon>Mycobacteriales</taxon>
        <taxon>Nocardiaceae</taxon>
        <taxon>Rhodococcus</taxon>
    </lineage>
</organism>
<dbReference type="InterPro" id="IPR027417">
    <property type="entry name" value="P-loop_NTPase"/>
</dbReference>
<evidence type="ECO:0000256" key="2">
    <source>
        <dbReference type="ARBA" id="ARBA00022801"/>
    </source>
</evidence>
<evidence type="ECO:0000313" key="7">
    <source>
        <dbReference type="EMBL" id="MFC7447116.1"/>
    </source>
</evidence>
<dbReference type="Pfam" id="PF13087">
    <property type="entry name" value="AAA_12"/>
    <property type="match status" value="1"/>
</dbReference>
<dbReference type="InterPro" id="IPR038720">
    <property type="entry name" value="YprB_RNase_H-like_dom"/>
</dbReference>
<gene>
    <name evidence="7" type="ORF">ACFQS9_04340</name>
</gene>
<dbReference type="Pfam" id="PF13604">
    <property type="entry name" value="AAA_30"/>
    <property type="match status" value="1"/>
</dbReference>
<feature type="domain" description="YprB ribonuclease H-like" evidence="6">
    <location>
        <begin position="315"/>
        <end position="503"/>
    </location>
</feature>
<evidence type="ECO:0000256" key="4">
    <source>
        <dbReference type="ARBA" id="ARBA00022840"/>
    </source>
</evidence>
<dbReference type="Pfam" id="PF13482">
    <property type="entry name" value="RNase_H_2"/>
    <property type="match status" value="1"/>
</dbReference>
<dbReference type="NCBIfam" id="TIGR03491">
    <property type="entry name" value="TM0106 family RecB-like putative nuclease"/>
    <property type="match status" value="1"/>
</dbReference>
<dbReference type="EMBL" id="JBHTCS010000008">
    <property type="protein sequence ID" value="MFC7447116.1"/>
    <property type="molecule type" value="Genomic_DNA"/>
</dbReference>
<name>A0ABW2RTU8_9NOCA</name>
<dbReference type="RefSeq" id="WP_378401948.1">
    <property type="nucleotide sequence ID" value="NZ_JBHTCS010000008.1"/>
</dbReference>
<evidence type="ECO:0000259" key="6">
    <source>
        <dbReference type="Pfam" id="PF13482"/>
    </source>
</evidence>
<evidence type="ECO:0000256" key="3">
    <source>
        <dbReference type="ARBA" id="ARBA00022806"/>
    </source>
</evidence>